<organism evidence="8">
    <name type="scientific">Clostridioides difficile</name>
    <name type="common">Peptoclostridium difficile</name>
    <dbReference type="NCBI Taxonomy" id="1496"/>
    <lineage>
        <taxon>Bacteria</taxon>
        <taxon>Bacillati</taxon>
        <taxon>Bacillota</taxon>
        <taxon>Clostridia</taxon>
        <taxon>Peptostreptococcales</taxon>
        <taxon>Peptostreptococcaceae</taxon>
        <taxon>Clostridioides</taxon>
    </lineage>
</organism>
<evidence type="ECO:0000256" key="2">
    <source>
        <dbReference type="ARBA" id="ARBA00022801"/>
    </source>
</evidence>
<reference evidence="8" key="1">
    <citation type="submission" date="2014-07" db="EMBL/GenBank/DDBJ databases">
        <authorList>
            <person name="Monot Marc"/>
        </authorList>
    </citation>
    <scope>NUCLEOTIDE SEQUENCE</scope>
    <source>
        <strain evidence="8">7032989</strain>
        <strain evidence="7">7032994</strain>
    </source>
</reference>
<comment type="similarity">
    <text evidence="1 5">Belongs to the glycosyl hydrolase 1 family.</text>
</comment>
<feature type="active site" description="Nucleophile" evidence="4">
    <location>
        <position position="372"/>
    </location>
</feature>
<dbReference type="InterPro" id="IPR017853">
    <property type="entry name" value="GH"/>
</dbReference>
<evidence type="ECO:0000313" key="6">
    <source>
        <dbReference type="EMBL" id="CDS89051.1"/>
    </source>
</evidence>
<evidence type="ECO:0000313" key="10">
    <source>
        <dbReference type="Proteomes" id="UP000411588"/>
    </source>
</evidence>
<dbReference type="EC" id="3.2.1.86" evidence="7 8"/>
<evidence type="ECO:0000256" key="1">
    <source>
        <dbReference type="ARBA" id="ARBA00010838"/>
    </source>
</evidence>
<gene>
    <name evidence="8" type="primary">bglA</name>
    <name evidence="9" type="synonym">bglA_5</name>
    <name evidence="7" type="synonym">bglH</name>
    <name evidence="8" type="ORF">BN1095_600017</name>
    <name evidence="6" type="ORF">BN1096_700316</name>
    <name evidence="7" type="ORF">BN1097_710316</name>
    <name evidence="9" type="ORF">SAMEA1402399_03571</name>
</gene>
<dbReference type="GO" id="GO:0016052">
    <property type="term" value="P:carbohydrate catabolic process"/>
    <property type="evidence" value="ECO:0007669"/>
    <property type="project" value="TreeGrafter"/>
</dbReference>
<name>A0A069AZX7_CLODI</name>
<evidence type="ECO:0000313" key="8">
    <source>
        <dbReference type="EMBL" id="CDT60766.1"/>
    </source>
</evidence>
<keyword evidence="3 8" id="KW-0326">Glycosidase</keyword>
<dbReference type="InterPro" id="IPR018120">
    <property type="entry name" value="Glyco_hydro_1_AS"/>
</dbReference>
<keyword evidence="2 8" id="KW-0378">Hydrolase</keyword>
<evidence type="ECO:0000313" key="7">
    <source>
        <dbReference type="EMBL" id="CDS89678.1"/>
    </source>
</evidence>
<evidence type="ECO:0000256" key="5">
    <source>
        <dbReference type="RuleBase" id="RU003690"/>
    </source>
</evidence>
<dbReference type="PROSITE" id="PS00572">
    <property type="entry name" value="GLYCOSYL_HYDROL_F1_1"/>
    <property type="match status" value="1"/>
</dbReference>
<evidence type="ECO:0000256" key="3">
    <source>
        <dbReference type="ARBA" id="ARBA00023295"/>
    </source>
</evidence>
<reference evidence="9 10" key="2">
    <citation type="submission" date="2019-02" db="EMBL/GenBank/DDBJ databases">
        <authorList>
            <consortium name="Pathogen Informatics"/>
        </authorList>
    </citation>
    <scope>NUCLEOTIDE SEQUENCE [LARGE SCALE GENOMIC DNA]</scope>
    <source>
        <strain evidence="10">clo34</strain>
        <strain evidence="9">Clo34</strain>
    </source>
</reference>
<dbReference type="AlphaFoldDB" id="A0A069AZX7"/>
<dbReference type="SUPFAM" id="SSF51445">
    <property type="entry name" value="(Trans)glycosidases"/>
    <property type="match status" value="1"/>
</dbReference>
<dbReference type="EMBL" id="LK932525">
    <property type="protein sequence ID" value="CDS89051.1"/>
    <property type="molecule type" value="Genomic_DNA"/>
</dbReference>
<dbReference type="Proteomes" id="UP000411588">
    <property type="component" value="Unassembled WGS sequence"/>
</dbReference>
<dbReference type="PANTHER" id="PTHR10353:SF296">
    <property type="entry name" value="6-PHOSPHO-BETA-GLUCOSIDASE"/>
    <property type="match status" value="1"/>
</dbReference>
<dbReference type="PRINTS" id="PR00131">
    <property type="entry name" value="GLHYDRLASE1"/>
</dbReference>
<dbReference type="Gene3D" id="3.20.20.80">
    <property type="entry name" value="Glycosidases"/>
    <property type="match status" value="1"/>
</dbReference>
<dbReference type="GO" id="GO:0008706">
    <property type="term" value="F:6-phospho-beta-glucosidase activity"/>
    <property type="evidence" value="ECO:0007669"/>
    <property type="project" value="UniProtKB-EC"/>
</dbReference>
<dbReference type="FunFam" id="3.20.20.80:FF:000004">
    <property type="entry name" value="Beta-glucosidase 6-phospho-beta-glucosidase"/>
    <property type="match status" value="1"/>
</dbReference>
<evidence type="ECO:0000313" key="9">
    <source>
        <dbReference type="EMBL" id="VFD35504.1"/>
    </source>
</evidence>
<dbReference type="EMBL" id="CAADAN010000017">
    <property type="protein sequence ID" value="VFD35504.1"/>
    <property type="molecule type" value="Genomic_DNA"/>
</dbReference>
<dbReference type="EMBL" id="LK932411">
    <property type="protein sequence ID" value="CDS89678.1"/>
    <property type="molecule type" value="Genomic_DNA"/>
</dbReference>
<dbReference type="InterPro" id="IPR001360">
    <property type="entry name" value="Glyco_hydro_1"/>
</dbReference>
<accession>A0A069AZX7</accession>
<evidence type="ECO:0000256" key="4">
    <source>
        <dbReference type="PROSITE-ProRule" id="PRU10055"/>
    </source>
</evidence>
<sequence length="482" mass="55803">MKLGKDFLWGGAISANQSEGFYLDGGKGLSQFDKLPLNDKRLKDVCLDEDNILNENNQYYPSHIGIKFCENYKEDIAMLAEIGFKCFRFSISWSRIFPTGEESEPNEKGLQLYDNIIKELKKYNIEPLITISHFDIPYSLVEKYSGWADRRVVNLYVKYAEILMKRYKDDVKYWIPFNEMNMIMHIPYIGAGLTFIADENQLQKKYQAAHHQLLANAKTIEIGRYINKEFKFGCMLAAGKTYPYTCKPEDVFATLEHERHNLFFSDVQVRGVYPSFMNYYLKSNQIKLIIKEEDLSTLKDNTVDFVSFSYYSSACSSARAEGLEKSKANGPETIKNPYLPKSNSVWQNDPVGLRITMNQLYERYQLPLFIVENGLGTQDIVNEDGKIIDDYRIDYMKEHIKNMILGVNEDGIELIGYLMWGCIDVTSVSEGKMTKRYGIIHVDSDDYGRGSFKRTKKQSAFWYKKVIETDGEILFNDMETHA</sequence>
<protein>
    <submittedName>
        <fullName evidence="8">6-phospho-beta-glucosidase</fullName>
        <ecNumber evidence="7 8">3.2.1.86</ecNumber>
    </submittedName>
    <submittedName>
        <fullName evidence="7">Aryl-phospho-beta-d-glucosidase</fullName>
    </submittedName>
</protein>
<dbReference type="GO" id="GO:0005829">
    <property type="term" value="C:cytosol"/>
    <property type="evidence" value="ECO:0007669"/>
    <property type="project" value="TreeGrafter"/>
</dbReference>
<proteinExistence type="inferred from homology"/>
<dbReference type="EMBL" id="LK933294">
    <property type="protein sequence ID" value="CDT60766.1"/>
    <property type="molecule type" value="Genomic_DNA"/>
</dbReference>
<dbReference type="PANTHER" id="PTHR10353">
    <property type="entry name" value="GLYCOSYL HYDROLASE"/>
    <property type="match status" value="1"/>
</dbReference>
<dbReference type="Pfam" id="PF00232">
    <property type="entry name" value="Glyco_hydro_1"/>
    <property type="match status" value="1"/>
</dbReference>
<dbReference type="RefSeq" id="WP_009903499.1">
    <property type="nucleotide sequence ID" value="NZ_BBYB01000112.1"/>
</dbReference>